<feature type="transmembrane region" description="Helical" evidence="6">
    <location>
        <begin position="41"/>
        <end position="58"/>
    </location>
</feature>
<organism evidence="8">
    <name type="scientific">metagenome</name>
    <dbReference type="NCBI Taxonomy" id="256318"/>
    <lineage>
        <taxon>unclassified sequences</taxon>
        <taxon>metagenomes</taxon>
    </lineage>
</organism>
<name>A0A2P2C1R7_9ZZZZ</name>
<evidence type="ECO:0000256" key="2">
    <source>
        <dbReference type="ARBA" id="ARBA00022692"/>
    </source>
</evidence>
<keyword evidence="4 6" id="KW-0472">Membrane</keyword>
<feature type="domain" description="EamA" evidence="7">
    <location>
        <begin position="144"/>
        <end position="275"/>
    </location>
</feature>
<feature type="transmembrane region" description="Helical" evidence="6">
    <location>
        <begin position="176"/>
        <end position="198"/>
    </location>
</feature>
<comment type="subcellular location">
    <subcellularLocation>
        <location evidence="1">Membrane</location>
        <topology evidence="1">Multi-pass membrane protein</topology>
    </subcellularLocation>
</comment>
<dbReference type="Gene3D" id="1.10.3730.20">
    <property type="match status" value="1"/>
</dbReference>
<evidence type="ECO:0000313" key="8">
    <source>
        <dbReference type="EMBL" id="CUR55950.1"/>
    </source>
</evidence>
<keyword evidence="3 6" id="KW-1133">Transmembrane helix</keyword>
<feature type="transmembrane region" description="Helical" evidence="6">
    <location>
        <begin position="94"/>
        <end position="114"/>
    </location>
</feature>
<feature type="transmembrane region" description="Helical" evidence="6">
    <location>
        <begin position="70"/>
        <end position="88"/>
    </location>
</feature>
<dbReference type="EMBL" id="CZKB01000001">
    <property type="protein sequence ID" value="CUR55950.1"/>
    <property type="molecule type" value="Genomic_DNA"/>
</dbReference>
<sequence>MTDRPSRSLLGPVGLVLVGILSVQLGAAIAKGLFGEISPTAMVWLRLVTSALVLAAVARPRLAGRSRADWVVVVGFGLSLATMNWAIYQSFSRIPLGIAVTIEFIGPLTLAVLGSRHARDVAWVLLAGLGVALLGLERTDLDVLGVGYALLAGAAWAAYILLSASTGRRWAGFDGLAVASLVAAAGMTLPALLTAGSGLWDGRILLIGALVGLLSSVIPYSCELVALRSLRPSVFGILMSLEPAAAALAAIVVLHETLAPVQWLAIACVVAASIGATRSGSAPGEHPSEHSAAPGTLAT</sequence>
<dbReference type="GO" id="GO:0016020">
    <property type="term" value="C:membrane"/>
    <property type="evidence" value="ECO:0007669"/>
    <property type="project" value="UniProtKB-SubCell"/>
</dbReference>
<keyword evidence="2 6" id="KW-0812">Transmembrane</keyword>
<dbReference type="Pfam" id="PF00892">
    <property type="entry name" value="EamA"/>
    <property type="match status" value="1"/>
</dbReference>
<evidence type="ECO:0000256" key="1">
    <source>
        <dbReference type="ARBA" id="ARBA00004141"/>
    </source>
</evidence>
<dbReference type="SUPFAM" id="SSF103481">
    <property type="entry name" value="Multidrug resistance efflux transporter EmrE"/>
    <property type="match status" value="2"/>
</dbReference>
<evidence type="ECO:0000256" key="3">
    <source>
        <dbReference type="ARBA" id="ARBA00022989"/>
    </source>
</evidence>
<feature type="transmembrane region" description="Helical" evidence="6">
    <location>
        <begin position="121"/>
        <end position="137"/>
    </location>
</feature>
<feature type="transmembrane region" description="Helical" evidence="6">
    <location>
        <begin position="143"/>
        <end position="164"/>
    </location>
</feature>
<evidence type="ECO:0000259" key="7">
    <source>
        <dbReference type="Pfam" id="PF00892"/>
    </source>
</evidence>
<dbReference type="PANTHER" id="PTHR32322:SF2">
    <property type="entry name" value="EAMA DOMAIN-CONTAINING PROTEIN"/>
    <property type="match status" value="1"/>
</dbReference>
<dbReference type="InterPro" id="IPR037185">
    <property type="entry name" value="EmrE-like"/>
</dbReference>
<evidence type="ECO:0000256" key="4">
    <source>
        <dbReference type="ARBA" id="ARBA00023136"/>
    </source>
</evidence>
<proteinExistence type="predicted"/>
<dbReference type="InterPro" id="IPR000620">
    <property type="entry name" value="EamA_dom"/>
</dbReference>
<evidence type="ECO:0000256" key="6">
    <source>
        <dbReference type="SAM" id="Phobius"/>
    </source>
</evidence>
<dbReference type="InterPro" id="IPR050638">
    <property type="entry name" value="AA-Vitamin_Transporters"/>
</dbReference>
<reference evidence="8" key="1">
    <citation type="submission" date="2015-08" db="EMBL/GenBank/DDBJ databases">
        <authorList>
            <person name="Babu N.S."/>
            <person name="Beckwith C.J."/>
            <person name="Beseler K.G."/>
            <person name="Brison A."/>
            <person name="Carone J.V."/>
            <person name="Caskin T.P."/>
            <person name="Diamond M."/>
            <person name="Durham M.E."/>
            <person name="Foxe J.M."/>
            <person name="Go M."/>
            <person name="Henderson B.A."/>
            <person name="Jones I.B."/>
            <person name="McGettigan J.A."/>
            <person name="Micheletti S.J."/>
            <person name="Nasrallah M.E."/>
            <person name="Ortiz D."/>
            <person name="Piller C.R."/>
            <person name="Privatt S.R."/>
            <person name="Schneider S.L."/>
            <person name="Sharp S."/>
            <person name="Smith T.C."/>
            <person name="Stanton J.D."/>
            <person name="Ullery H.E."/>
            <person name="Wilson R.J."/>
            <person name="Serrano M.G."/>
            <person name="Buck G."/>
            <person name="Lee V."/>
            <person name="Wang Y."/>
            <person name="Carvalho R."/>
            <person name="Voegtly L."/>
            <person name="Shi R."/>
            <person name="Duckworth R."/>
            <person name="Johnson A."/>
            <person name="Loviza R."/>
            <person name="Walstead R."/>
            <person name="Shah Z."/>
            <person name="Kiflezghi M."/>
            <person name="Wade K."/>
            <person name="Ball S.L."/>
            <person name="Bradley K.W."/>
            <person name="Asai D.J."/>
            <person name="Bowman C.A."/>
            <person name="Russell D.A."/>
            <person name="Pope W.H."/>
            <person name="Jacobs-Sera D."/>
            <person name="Hendrix R.W."/>
            <person name="Hatfull G.F."/>
        </authorList>
    </citation>
    <scope>NUCLEOTIDE SEQUENCE</scope>
</reference>
<gene>
    <name evidence="8" type="ORF">NOCA110046</name>
</gene>
<dbReference type="AlphaFoldDB" id="A0A2P2C1R7"/>
<feature type="transmembrane region" description="Helical" evidence="6">
    <location>
        <begin position="204"/>
        <end position="222"/>
    </location>
</feature>
<dbReference type="PANTHER" id="PTHR32322">
    <property type="entry name" value="INNER MEMBRANE TRANSPORTER"/>
    <property type="match status" value="1"/>
</dbReference>
<evidence type="ECO:0000256" key="5">
    <source>
        <dbReference type="SAM" id="MobiDB-lite"/>
    </source>
</evidence>
<protein>
    <recommendedName>
        <fullName evidence="7">EamA domain-containing protein</fullName>
    </recommendedName>
</protein>
<feature type="region of interest" description="Disordered" evidence="5">
    <location>
        <begin position="278"/>
        <end position="299"/>
    </location>
</feature>
<feature type="transmembrane region" description="Helical" evidence="6">
    <location>
        <begin position="9"/>
        <end position="29"/>
    </location>
</feature>
<feature type="transmembrane region" description="Helical" evidence="6">
    <location>
        <begin position="234"/>
        <end position="254"/>
    </location>
</feature>
<accession>A0A2P2C1R7</accession>